<protein>
    <recommendedName>
        <fullName evidence="1">DNA circulation N-terminal domain-containing protein</fullName>
    </recommendedName>
</protein>
<proteinExistence type="predicted"/>
<evidence type="ECO:0000313" key="2">
    <source>
        <dbReference type="EMBL" id="OEH99116.1"/>
    </source>
</evidence>
<dbReference type="RefSeq" id="WP_069721049.1">
    <property type="nucleotide sequence ID" value="NZ_MJEL01000004.1"/>
</dbReference>
<comment type="caution">
    <text evidence="2">The sequence shown here is derived from an EMBL/GenBank/DDBJ whole genome shotgun (WGS) entry which is preliminary data.</text>
</comment>
<accession>A0A3F3IJC9</accession>
<gene>
    <name evidence="2" type="ORF">BH006_14160</name>
</gene>
<sequence>MSWQDNRLEASFRGVTFEVLRAQDSVSRDHADHEYPNIDGADVHDLGRKARTFRLTALIRGEDYDTRLNNFLVELDKPGRGELVHPVYGSVPAVQLTEYQVSHEADNLDNCTVEMTFLESVTSTNFITVTPEQHWWDAIFNALDDLNDKLASLYDAVFGPYERFKGLLNKGKAALSALQNTLIIMRGSAVGTVDDVQDFLSYPGRYINELGDILDTRSLVARVTGLSVSRQTPAQVAVTFTPQGGAVTPTASLLNTGTNATTSTSPQLQTIAPALSAWKADMATMATLKTLPGALVEGTQTPVLPMPATATVADVADVTALHTGIAAMKAAERATDMLSSPDITDALSPDDIVMITGTVRTHIQQAITAIRTAYQPTVATLSSDACAVGLLWLPVVEQLRNIALGVQVLAEQVIARRPPLTTRTAEQDTCLHLLAHQWYGDHTRAGELLRLNPGLRNPNVIRKGDRLHAYSR</sequence>
<feature type="domain" description="DNA circulation N-terminal" evidence="1">
    <location>
        <begin position="8"/>
        <end position="91"/>
    </location>
</feature>
<dbReference type="Pfam" id="PF07157">
    <property type="entry name" value="DNA_circ_N"/>
    <property type="match status" value="1"/>
</dbReference>
<dbReference type="Proteomes" id="UP000852880">
    <property type="component" value="Unassembled WGS sequence"/>
</dbReference>
<name>A0A3F3IJC9_SALER</name>
<dbReference type="InterPro" id="IPR009826">
    <property type="entry name" value="DNA_circ_N"/>
</dbReference>
<organism evidence="2">
    <name type="scientific">Salmonella enterica</name>
    <name type="common">Salmonella choleraesuis</name>
    <dbReference type="NCBI Taxonomy" id="28901"/>
    <lineage>
        <taxon>Bacteria</taxon>
        <taxon>Pseudomonadati</taxon>
        <taxon>Pseudomonadota</taxon>
        <taxon>Gammaproteobacteria</taxon>
        <taxon>Enterobacterales</taxon>
        <taxon>Enterobacteriaceae</taxon>
        <taxon>Salmonella</taxon>
    </lineage>
</organism>
<reference evidence="2" key="1">
    <citation type="submission" date="2016-09" db="EMBL/GenBank/DDBJ databases">
        <title>Whole Genome Sequencing of Salmonella enterica subsp. enterica serovar Nottingham.</title>
        <authorList>
            <person name="Zheng J."/>
            <person name="Wang H."/>
        </authorList>
    </citation>
    <scope>NUCLEOTIDE SEQUENCE [LARGE SCALE GENOMIC DNA]</scope>
    <source>
        <strain evidence="2">CFSAN055411</strain>
    </source>
</reference>
<evidence type="ECO:0000259" key="1">
    <source>
        <dbReference type="Pfam" id="PF07157"/>
    </source>
</evidence>
<dbReference type="AlphaFoldDB" id="A0A3F3IJC9"/>
<dbReference type="EMBL" id="MJEL01000004">
    <property type="protein sequence ID" value="OEH99116.1"/>
    <property type="molecule type" value="Genomic_DNA"/>
</dbReference>